<evidence type="ECO:0000256" key="1">
    <source>
        <dbReference type="ARBA" id="ARBA00006432"/>
    </source>
</evidence>
<name>A0A069PKB7_9BURK</name>
<evidence type="ECO:0000313" key="3">
    <source>
        <dbReference type="EMBL" id="KDR37751.1"/>
    </source>
</evidence>
<feature type="domain" description="AMP-dependent synthetase/ligase" evidence="2">
    <location>
        <begin position="2"/>
        <end position="163"/>
    </location>
</feature>
<sequence length="242" mass="26325">MQAIGRYRATITAAPNFAYDRCTTRITPEDLKGTDLSSLRVALCGAEPVSARTMRAFVERFTSYGLDARALTPVYGLAENTLGLTFSPLGRGMRVDRISREQLAASNRAVPAAHDVDMLELVSCGAALPGNTVRIVDVDARDVPERVAGSIEFRSPSATAGYYRNAEQTGRLIRDGWLDTGDIGYLADGELFITGRAKDLVIRAGRHFFPMNWKSQFRACAVCGTVVSRCAACPMRRPVPTS</sequence>
<dbReference type="EMBL" id="JFHC01000145">
    <property type="protein sequence ID" value="KDR37751.1"/>
    <property type="molecule type" value="Genomic_DNA"/>
</dbReference>
<accession>A0A069PKB7</accession>
<dbReference type="Proteomes" id="UP000027466">
    <property type="component" value="Unassembled WGS sequence"/>
</dbReference>
<reference evidence="3 4" key="1">
    <citation type="submission" date="2014-03" db="EMBL/GenBank/DDBJ databases">
        <title>Draft Genome Sequences of Four Burkholderia Strains.</title>
        <authorList>
            <person name="Liu X.Y."/>
            <person name="Li C.X."/>
            <person name="Xu J.H."/>
        </authorList>
    </citation>
    <scope>NUCLEOTIDE SEQUENCE [LARGE SCALE GENOMIC DNA]</scope>
    <source>
        <strain evidence="3 4">DSM 50014</strain>
    </source>
</reference>
<comment type="similarity">
    <text evidence="1">Belongs to the ATP-dependent AMP-binding enzyme family.</text>
</comment>
<keyword evidence="4" id="KW-1185">Reference proteome</keyword>
<dbReference type="GO" id="GO:0005886">
    <property type="term" value="C:plasma membrane"/>
    <property type="evidence" value="ECO:0007669"/>
    <property type="project" value="TreeGrafter"/>
</dbReference>
<organism evidence="3 4">
    <name type="scientific">Caballeronia glathei</name>
    <dbReference type="NCBI Taxonomy" id="60547"/>
    <lineage>
        <taxon>Bacteria</taxon>
        <taxon>Pseudomonadati</taxon>
        <taxon>Pseudomonadota</taxon>
        <taxon>Betaproteobacteria</taxon>
        <taxon>Burkholderiales</taxon>
        <taxon>Burkholderiaceae</taxon>
        <taxon>Caballeronia</taxon>
    </lineage>
</organism>
<dbReference type="InterPro" id="IPR042099">
    <property type="entry name" value="ANL_N_sf"/>
</dbReference>
<gene>
    <name evidence="3" type="ORF">BG61_07870</name>
</gene>
<proteinExistence type="inferred from homology"/>
<evidence type="ECO:0000313" key="4">
    <source>
        <dbReference type="Proteomes" id="UP000027466"/>
    </source>
</evidence>
<dbReference type="Gene3D" id="3.40.50.12780">
    <property type="entry name" value="N-terminal domain of ligase-like"/>
    <property type="match status" value="1"/>
</dbReference>
<dbReference type="RefSeq" id="WP_051673074.1">
    <property type="nucleotide sequence ID" value="NZ_CADFFX010000027.1"/>
</dbReference>
<dbReference type="AlphaFoldDB" id="A0A069PKB7"/>
<dbReference type="GO" id="GO:0070566">
    <property type="term" value="F:adenylyltransferase activity"/>
    <property type="evidence" value="ECO:0007669"/>
    <property type="project" value="TreeGrafter"/>
</dbReference>
<dbReference type="Pfam" id="PF00501">
    <property type="entry name" value="AMP-binding"/>
    <property type="match status" value="1"/>
</dbReference>
<evidence type="ECO:0000259" key="2">
    <source>
        <dbReference type="Pfam" id="PF00501"/>
    </source>
</evidence>
<dbReference type="PANTHER" id="PTHR22754">
    <property type="entry name" value="DISCO-INTERACTING PROTEIN 2 DIP2 -RELATED"/>
    <property type="match status" value="1"/>
</dbReference>
<dbReference type="InterPro" id="IPR000873">
    <property type="entry name" value="AMP-dep_synth/lig_dom"/>
</dbReference>
<protein>
    <recommendedName>
        <fullName evidence="2">AMP-dependent synthetase/ligase domain-containing protein</fullName>
    </recommendedName>
</protein>
<dbReference type="PANTHER" id="PTHR22754:SF32">
    <property type="entry name" value="DISCO-INTERACTING PROTEIN 2"/>
    <property type="match status" value="1"/>
</dbReference>
<dbReference type="GO" id="GO:0006633">
    <property type="term" value="P:fatty acid biosynthetic process"/>
    <property type="evidence" value="ECO:0007669"/>
    <property type="project" value="TreeGrafter"/>
</dbReference>
<comment type="caution">
    <text evidence="3">The sequence shown here is derived from an EMBL/GenBank/DDBJ whole genome shotgun (WGS) entry which is preliminary data.</text>
</comment>
<dbReference type="SUPFAM" id="SSF56801">
    <property type="entry name" value="Acetyl-CoA synthetase-like"/>
    <property type="match status" value="1"/>
</dbReference>